<reference evidence="2" key="1">
    <citation type="journal article" date="2014" name="Int. J. Syst. Evol. Microbiol.">
        <title>Complete genome sequence of Corynebacterium casei LMG S-19264T (=DSM 44701T), isolated from a smear-ripened cheese.</title>
        <authorList>
            <consortium name="US DOE Joint Genome Institute (JGI-PGF)"/>
            <person name="Walter F."/>
            <person name="Albersmeier A."/>
            <person name="Kalinowski J."/>
            <person name="Ruckert C."/>
        </authorList>
    </citation>
    <scope>NUCLEOTIDE SEQUENCE</scope>
    <source>
        <strain evidence="2">JCM 4122</strain>
    </source>
</reference>
<accession>A0A919BYG0</accession>
<organism evidence="2 3">
    <name type="scientific">Streptomyces filamentosus</name>
    <name type="common">Streptomyces roseosporus</name>
    <dbReference type="NCBI Taxonomy" id="67294"/>
    <lineage>
        <taxon>Bacteria</taxon>
        <taxon>Bacillati</taxon>
        <taxon>Actinomycetota</taxon>
        <taxon>Actinomycetes</taxon>
        <taxon>Kitasatosporales</taxon>
        <taxon>Streptomycetaceae</taxon>
        <taxon>Streptomyces</taxon>
    </lineage>
</organism>
<reference evidence="2" key="2">
    <citation type="submission" date="2020-09" db="EMBL/GenBank/DDBJ databases">
        <authorList>
            <person name="Sun Q."/>
            <person name="Ohkuma M."/>
        </authorList>
    </citation>
    <scope>NUCLEOTIDE SEQUENCE</scope>
    <source>
        <strain evidence="2">JCM 4122</strain>
    </source>
</reference>
<dbReference type="RefSeq" id="WP_190044932.1">
    <property type="nucleotide sequence ID" value="NZ_BNBE01000004.1"/>
</dbReference>
<sequence>MRGEIWFADVLRALEAADTDEQRREVVRMLGFDSSSVLAGPVPSPSGTASPPPERFSLPSHDPAPPPEDELLAPPPAEGRDEPDDVLTGLPLLRPLRSAGEGDTVPRRPVEPLARPTGERHPLPHEPLLVPRWTRAIVRALLSRPVPEGPVDIDGLITGMACRRPVTRLPRLPVPTLRYGVQVLVDRGAGMQPFRRDQDELLHRVRAVVAPQLVEVGYFSDVPQRGTGPGPRWARKDYRPPRAGRRVLVLSDLGLGGPPGHHRGTREEWADFAGRVRQAGCGAVVLSPYPVHRWAEWMPRVLPLVCWDRTTRPGHIETRPA</sequence>
<name>A0A919BYG0_STRFL</name>
<dbReference type="AlphaFoldDB" id="A0A919BYG0"/>
<proteinExistence type="predicted"/>
<comment type="caution">
    <text evidence="2">The sequence shown here is derived from an EMBL/GenBank/DDBJ whole genome shotgun (WGS) entry which is preliminary data.</text>
</comment>
<dbReference type="Proteomes" id="UP000632849">
    <property type="component" value="Unassembled WGS sequence"/>
</dbReference>
<gene>
    <name evidence="2" type="ORF">GCM10017667_79390</name>
</gene>
<dbReference type="EMBL" id="BNBE01000004">
    <property type="protein sequence ID" value="GHG29832.1"/>
    <property type="molecule type" value="Genomic_DNA"/>
</dbReference>
<evidence type="ECO:0000313" key="3">
    <source>
        <dbReference type="Proteomes" id="UP000632849"/>
    </source>
</evidence>
<protein>
    <submittedName>
        <fullName evidence="2">Uncharacterized protein</fullName>
    </submittedName>
</protein>
<evidence type="ECO:0000256" key="1">
    <source>
        <dbReference type="SAM" id="MobiDB-lite"/>
    </source>
</evidence>
<feature type="region of interest" description="Disordered" evidence="1">
    <location>
        <begin position="32"/>
        <end position="125"/>
    </location>
</feature>
<keyword evidence="3" id="KW-1185">Reference proteome</keyword>
<evidence type="ECO:0000313" key="2">
    <source>
        <dbReference type="EMBL" id="GHG29832.1"/>
    </source>
</evidence>